<comment type="caution">
    <text evidence="7">The sequence shown here is derived from an EMBL/GenBank/DDBJ whole genome shotgun (WGS) entry which is preliminary data.</text>
</comment>
<evidence type="ECO:0000256" key="1">
    <source>
        <dbReference type="ARBA" id="ARBA00010641"/>
    </source>
</evidence>
<comment type="similarity">
    <text evidence="1">Belongs to the sigma-70 factor family. ECF subfamily.</text>
</comment>
<protein>
    <submittedName>
        <fullName evidence="7">RNA polymerase subunit sigma-70</fullName>
    </submittedName>
</protein>
<dbReference type="EMBL" id="QEAS01000030">
    <property type="protein sequence ID" value="PWG78216.1"/>
    <property type="molecule type" value="Genomic_DNA"/>
</dbReference>
<dbReference type="GO" id="GO:0003677">
    <property type="term" value="F:DNA binding"/>
    <property type="evidence" value="ECO:0007669"/>
    <property type="project" value="InterPro"/>
</dbReference>
<dbReference type="Proteomes" id="UP000245647">
    <property type="component" value="Unassembled WGS sequence"/>
</dbReference>
<dbReference type="GO" id="GO:0016987">
    <property type="term" value="F:sigma factor activity"/>
    <property type="evidence" value="ECO:0007669"/>
    <property type="project" value="UniProtKB-KW"/>
</dbReference>
<name>A0A2U2P9Y6_9SPHI</name>
<evidence type="ECO:0000259" key="5">
    <source>
        <dbReference type="Pfam" id="PF04542"/>
    </source>
</evidence>
<evidence type="ECO:0000313" key="8">
    <source>
        <dbReference type="Proteomes" id="UP000245647"/>
    </source>
</evidence>
<dbReference type="SUPFAM" id="SSF88946">
    <property type="entry name" value="Sigma2 domain of RNA polymerase sigma factors"/>
    <property type="match status" value="1"/>
</dbReference>
<dbReference type="GO" id="GO:0006352">
    <property type="term" value="P:DNA-templated transcription initiation"/>
    <property type="evidence" value="ECO:0007669"/>
    <property type="project" value="InterPro"/>
</dbReference>
<dbReference type="Gene3D" id="1.10.1740.10">
    <property type="match status" value="1"/>
</dbReference>
<feature type="domain" description="RNA polymerase sigma factor 70 region 4 type 2" evidence="6">
    <location>
        <begin position="123"/>
        <end position="171"/>
    </location>
</feature>
<dbReference type="PANTHER" id="PTHR43133">
    <property type="entry name" value="RNA POLYMERASE ECF-TYPE SIGMA FACTO"/>
    <property type="match status" value="1"/>
</dbReference>
<evidence type="ECO:0000256" key="3">
    <source>
        <dbReference type="ARBA" id="ARBA00023082"/>
    </source>
</evidence>
<keyword evidence="3" id="KW-0731">Sigma factor</keyword>
<dbReference type="Gene3D" id="1.10.10.10">
    <property type="entry name" value="Winged helix-like DNA-binding domain superfamily/Winged helix DNA-binding domain"/>
    <property type="match status" value="1"/>
</dbReference>
<sequence length="190" mass="21960">MNTIDRFAGLNRMIEGCLKRDARQQEMLYRTYASRMYSICLRFALDEADAEDILQTGFIKIFEKISTYKHNGSFEGWLRRIMVNTGIESYRRRQRYLPAEKIGAEAFQVPFEFTENQLEAKDLLGLVRTLPKNYRTVFTLHAIDGYSHKEIAGILDITELASRASLCRAREILKKAILNTSAYEKVTLAC</sequence>
<dbReference type="NCBIfam" id="TIGR02937">
    <property type="entry name" value="sigma70-ECF"/>
    <property type="match status" value="1"/>
</dbReference>
<proteinExistence type="inferred from homology"/>
<gene>
    <name evidence="7" type="ORF">DDR33_23420</name>
</gene>
<dbReference type="RefSeq" id="WP_109418236.1">
    <property type="nucleotide sequence ID" value="NZ_QEAS01000030.1"/>
</dbReference>
<evidence type="ECO:0000256" key="4">
    <source>
        <dbReference type="ARBA" id="ARBA00023163"/>
    </source>
</evidence>
<dbReference type="Pfam" id="PF04542">
    <property type="entry name" value="Sigma70_r2"/>
    <property type="match status" value="1"/>
</dbReference>
<dbReference type="OrthoDB" id="1491902at2"/>
<dbReference type="InterPro" id="IPR014284">
    <property type="entry name" value="RNA_pol_sigma-70_dom"/>
</dbReference>
<dbReference type="InterPro" id="IPR039425">
    <property type="entry name" value="RNA_pol_sigma-70-like"/>
</dbReference>
<reference evidence="7 8" key="1">
    <citation type="submission" date="2018-04" db="EMBL/GenBank/DDBJ databases">
        <title>Pedobacter chongqingensis sp. nov., isolated from a rottenly hemp rope.</title>
        <authorList>
            <person name="Cai Y."/>
        </authorList>
    </citation>
    <scope>NUCLEOTIDE SEQUENCE [LARGE SCALE GENOMIC DNA]</scope>
    <source>
        <strain evidence="7 8">FJ4-8</strain>
    </source>
</reference>
<keyword evidence="8" id="KW-1185">Reference proteome</keyword>
<evidence type="ECO:0000259" key="6">
    <source>
        <dbReference type="Pfam" id="PF08281"/>
    </source>
</evidence>
<dbReference type="InterPro" id="IPR036388">
    <property type="entry name" value="WH-like_DNA-bd_sf"/>
</dbReference>
<evidence type="ECO:0000313" key="7">
    <source>
        <dbReference type="EMBL" id="PWG78216.1"/>
    </source>
</evidence>
<keyword evidence="4" id="KW-0804">Transcription</keyword>
<evidence type="ECO:0000256" key="2">
    <source>
        <dbReference type="ARBA" id="ARBA00023015"/>
    </source>
</evidence>
<organism evidence="7 8">
    <name type="scientific">Pararcticibacter amylolyticus</name>
    <dbReference type="NCBI Taxonomy" id="2173175"/>
    <lineage>
        <taxon>Bacteria</taxon>
        <taxon>Pseudomonadati</taxon>
        <taxon>Bacteroidota</taxon>
        <taxon>Sphingobacteriia</taxon>
        <taxon>Sphingobacteriales</taxon>
        <taxon>Sphingobacteriaceae</taxon>
        <taxon>Pararcticibacter</taxon>
    </lineage>
</organism>
<feature type="domain" description="RNA polymerase sigma-70 region 2" evidence="5">
    <location>
        <begin position="28"/>
        <end position="95"/>
    </location>
</feature>
<keyword evidence="2" id="KW-0805">Transcription regulation</keyword>
<dbReference type="InterPro" id="IPR007627">
    <property type="entry name" value="RNA_pol_sigma70_r2"/>
</dbReference>
<dbReference type="AlphaFoldDB" id="A0A2U2P9Y6"/>
<dbReference type="InterPro" id="IPR013325">
    <property type="entry name" value="RNA_pol_sigma_r2"/>
</dbReference>
<dbReference type="InterPro" id="IPR013324">
    <property type="entry name" value="RNA_pol_sigma_r3/r4-like"/>
</dbReference>
<dbReference type="Pfam" id="PF08281">
    <property type="entry name" value="Sigma70_r4_2"/>
    <property type="match status" value="1"/>
</dbReference>
<dbReference type="PANTHER" id="PTHR43133:SF46">
    <property type="entry name" value="RNA POLYMERASE SIGMA-70 FACTOR ECF SUBFAMILY"/>
    <property type="match status" value="1"/>
</dbReference>
<accession>A0A2U2P9Y6</accession>
<dbReference type="SUPFAM" id="SSF88659">
    <property type="entry name" value="Sigma3 and sigma4 domains of RNA polymerase sigma factors"/>
    <property type="match status" value="1"/>
</dbReference>
<dbReference type="InterPro" id="IPR013249">
    <property type="entry name" value="RNA_pol_sigma70_r4_t2"/>
</dbReference>